<reference evidence="3 4" key="1">
    <citation type="submission" date="2017-10" db="EMBL/GenBank/DDBJ databases">
        <title>The draft genome sequence of Lewinella nigricans NBRC 102662.</title>
        <authorList>
            <person name="Wang K."/>
        </authorList>
    </citation>
    <scope>NUCLEOTIDE SEQUENCE [LARGE SCALE GENOMIC DNA]</scope>
    <source>
        <strain evidence="3 4">NBRC 102662</strain>
    </source>
</reference>
<evidence type="ECO:0008006" key="5">
    <source>
        <dbReference type="Google" id="ProtNLM"/>
    </source>
</evidence>
<dbReference type="EMBL" id="PDUD01000021">
    <property type="protein sequence ID" value="PHN05460.1"/>
    <property type="molecule type" value="Genomic_DNA"/>
</dbReference>
<organism evidence="3 4">
    <name type="scientific">Flavilitoribacter nigricans (strain ATCC 23147 / DSM 23189 / NBRC 102662 / NCIMB 1420 / SS-2)</name>
    <name type="common">Lewinella nigricans</name>
    <dbReference type="NCBI Taxonomy" id="1122177"/>
    <lineage>
        <taxon>Bacteria</taxon>
        <taxon>Pseudomonadati</taxon>
        <taxon>Bacteroidota</taxon>
        <taxon>Saprospiria</taxon>
        <taxon>Saprospirales</taxon>
        <taxon>Lewinellaceae</taxon>
        <taxon>Flavilitoribacter</taxon>
    </lineage>
</organism>
<dbReference type="InterPro" id="IPR032710">
    <property type="entry name" value="NTF2-like_dom_sf"/>
</dbReference>
<dbReference type="Pfam" id="PF01841">
    <property type="entry name" value="Transglut_core"/>
    <property type="match status" value="1"/>
</dbReference>
<name>A0A2D0NAS2_FLAN2</name>
<feature type="domain" description="DUF4440" evidence="2">
    <location>
        <begin position="305"/>
        <end position="409"/>
    </location>
</feature>
<evidence type="ECO:0000313" key="4">
    <source>
        <dbReference type="Proteomes" id="UP000223913"/>
    </source>
</evidence>
<dbReference type="Pfam" id="PF14534">
    <property type="entry name" value="DUF4440"/>
    <property type="match status" value="1"/>
</dbReference>
<dbReference type="AlphaFoldDB" id="A0A2D0NAS2"/>
<sequence>MSFNPFNFSFSKNVFLFFLLTLPVAPVVGQDGNPVDSLYELSLRDLSAFAHQLTSDDEPGLEQAETIVEWFAQHFNWTYTDYQQRTIEEILARKGGNCYELARVSQACLELLEVPIRRIREINLHLPTPRRQVDAEKKVQELGARASVFGHRHNDHVWLEIYDRVSDSWVPADPSLGVVGMRKWLAARYGFGKRYSLDPTSADMIAPFAVFTRDGEEWINLTRKYAIDGFNELYYGQLTDLESWPKWTEGVEALEAKALGAFQNKTNLHQHTAGIKVLSEIYQQLKAEFLQTDLGQIHTGIDNFSAALIAGEYDKVVGAYTEDGKIFPNNAPILEGSELIRNYWTPRPGRTSRTVHHRIIPEEIRILGHEAYDWGYYEGRTRLEDGTEVPWRGKYVIVWKKSEEGDWKIYLDIWNGVAD</sequence>
<accession>A0A2D0NAS2</accession>
<comment type="caution">
    <text evidence="3">The sequence shown here is derived from an EMBL/GenBank/DDBJ whole genome shotgun (WGS) entry which is preliminary data.</text>
</comment>
<dbReference type="InterPro" id="IPR027843">
    <property type="entry name" value="DUF4440"/>
</dbReference>
<dbReference type="Gene3D" id="3.10.620.30">
    <property type="match status" value="1"/>
</dbReference>
<feature type="domain" description="Transglutaminase-like" evidence="1">
    <location>
        <begin position="48"/>
        <end position="174"/>
    </location>
</feature>
<dbReference type="Proteomes" id="UP000223913">
    <property type="component" value="Unassembled WGS sequence"/>
</dbReference>
<proteinExistence type="predicted"/>
<dbReference type="Gene3D" id="3.10.450.50">
    <property type="match status" value="1"/>
</dbReference>
<protein>
    <recommendedName>
        <fullName evidence="5">DUF4440 domain-containing protein</fullName>
    </recommendedName>
</protein>
<evidence type="ECO:0000259" key="1">
    <source>
        <dbReference type="Pfam" id="PF01841"/>
    </source>
</evidence>
<dbReference type="SUPFAM" id="SSF54427">
    <property type="entry name" value="NTF2-like"/>
    <property type="match status" value="1"/>
</dbReference>
<dbReference type="RefSeq" id="WP_099151037.1">
    <property type="nucleotide sequence ID" value="NZ_PDUD01000021.1"/>
</dbReference>
<evidence type="ECO:0000259" key="2">
    <source>
        <dbReference type="Pfam" id="PF14534"/>
    </source>
</evidence>
<dbReference type="SUPFAM" id="SSF54001">
    <property type="entry name" value="Cysteine proteinases"/>
    <property type="match status" value="1"/>
</dbReference>
<evidence type="ECO:0000313" key="3">
    <source>
        <dbReference type="EMBL" id="PHN05460.1"/>
    </source>
</evidence>
<dbReference type="InterPro" id="IPR002931">
    <property type="entry name" value="Transglutaminase-like"/>
</dbReference>
<gene>
    <name evidence="3" type="ORF">CRP01_15810</name>
</gene>
<keyword evidence="4" id="KW-1185">Reference proteome</keyword>
<dbReference type="OrthoDB" id="656974at2"/>
<dbReference type="InterPro" id="IPR038765">
    <property type="entry name" value="Papain-like_cys_pep_sf"/>
</dbReference>